<dbReference type="SMART" id="SM00388">
    <property type="entry name" value="HisKA"/>
    <property type="match status" value="1"/>
</dbReference>
<reference evidence="15 16" key="1">
    <citation type="submission" date="2016-10" db="EMBL/GenBank/DDBJ databases">
        <authorList>
            <person name="de Groot N.N."/>
        </authorList>
    </citation>
    <scope>NUCLEOTIDE SEQUENCE [LARGE SCALE GENOMIC DNA]</scope>
    <source>
        <strain evidence="15 16">DSM 3857</strain>
    </source>
</reference>
<comment type="catalytic activity">
    <reaction evidence="1">
        <text>ATP + protein L-histidine = ADP + protein N-phospho-L-histidine.</text>
        <dbReference type="EC" id="2.7.13.3"/>
    </reaction>
</comment>
<accession>A0A1H8MNB7</accession>
<dbReference type="OrthoDB" id="9806130at2"/>
<evidence type="ECO:0000256" key="3">
    <source>
        <dbReference type="ARBA" id="ARBA00012438"/>
    </source>
</evidence>
<feature type="domain" description="Histidine kinase" evidence="14">
    <location>
        <begin position="653"/>
        <end position="869"/>
    </location>
</feature>
<dbReference type="InterPro" id="IPR038318">
    <property type="entry name" value="KdpD_sf"/>
</dbReference>
<dbReference type="InterPro" id="IPR003852">
    <property type="entry name" value="Sig_transdc_His_kinase_KdpD_N"/>
</dbReference>
<evidence type="ECO:0000256" key="10">
    <source>
        <dbReference type="ARBA" id="ARBA00022989"/>
    </source>
</evidence>
<name>A0A1H8MNB7_9RHOB</name>
<protein>
    <recommendedName>
        <fullName evidence="3">histidine kinase</fullName>
        <ecNumber evidence="3">2.7.13.3</ecNumber>
    </recommendedName>
</protein>
<evidence type="ECO:0000256" key="7">
    <source>
        <dbReference type="ARBA" id="ARBA00022741"/>
    </source>
</evidence>
<evidence type="ECO:0000256" key="5">
    <source>
        <dbReference type="ARBA" id="ARBA00022679"/>
    </source>
</evidence>
<dbReference type="Pfam" id="PF02518">
    <property type="entry name" value="HATPase_c"/>
    <property type="match status" value="1"/>
</dbReference>
<dbReference type="RefSeq" id="WP_091303452.1">
    <property type="nucleotide sequence ID" value="NZ_FOCE01000014.1"/>
</dbReference>
<evidence type="ECO:0000313" key="16">
    <source>
        <dbReference type="Proteomes" id="UP000198761"/>
    </source>
</evidence>
<evidence type="ECO:0000256" key="8">
    <source>
        <dbReference type="ARBA" id="ARBA00022777"/>
    </source>
</evidence>
<dbReference type="InterPro" id="IPR036097">
    <property type="entry name" value="HisK_dim/P_sf"/>
</dbReference>
<dbReference type="Gene3D" id="3.30.450.40">
    <property type="match status" value="1"/>
</dbReference>
<dbReference type="EMBL" id="FOCE01000014">
    <property type="protein sequence ID" value="SEO18780.1"/>
    <property type="molecule type" value="Genomic_DNA"/>
</dbReference>
<proteinExistence type="predicted"/>
<dbReference type="CDD" id="cd00082">
    <property type="entry name" value="HisKA"/>
    <property type="match status" value="1"/>
</dbReference>
<dbReference type="Pfam" id="PF13492">
    <property type="entry name" value="GAF_3"/>
    <property type="match status" value="1"/>
</dbReference>
<dbReference type="SUPFAM" id="SSF47384">
    <property type="entry name" value="Homodimeric domain of signal transducing histidine kinase"/>
    <property type="match status" value="1"/>
</dbReference>
<keyword evidence="4" id="KW-0597">Phosphoprotein</keyword>
<evidence type="ECO:0000256" key="9">
    <source>
        <dbReference type="ARBA" id="ARBA00022840"/>
    </source>
</evidence>
<evidence type="ECO:0000256" key="4">
    <source>
        <dbReference type="ARBA" id="ARBA00022553"/>
    </source>
</evidence>
<dbReference type="EC" id="2.7.13.3" evidence="3"/>
<dbReference type="GO" id="GO:0000155">
    <property type="term" value="F:phosphorelay sensor kinase activity"/>
    <property type="evidence" value="ECO:0007669"/>
    <property type="project" value="InterPro"/>
</dbReference>
<evidence type="ECO:0000313" key="15">
    <source>
        <dbReference type="EMBL" id="SEO18780.1"/>
    </source>
</evidence>
<evidence type="ECO:0000256" key="11">
    <source>
        <dbReference type="ARBA" id="ARBA00023012"/>
    </source>
</evidence>
<dbReference type="InterPro" id="IPR003594">
    <property type="entry name" value="HATPase_dom"/>
</dbReference>
<keyword evidence="11" id="KW-0902">Two-component regulatory system</keyword>
<dbReference type="SUPFAM" id="SSF52540">
    <property type="entry name" value="P-loop containing nucleoside triphosphate hydrolases"/>
    <property type="match status" value="1"/>
</dbReference>
<dbReference type="InterPro" id="IPR005467">
    <property type="entry name" value="His_kinase_dom"/>
</dbReference>
<organism evidence="15 16">
    <name type="scientific">Gemmobacter aquatilis</name>
    <dbReference type="NCBI Taxonomy" id="933059"/>
    <lineage>
        <taxon>Bacteria</taxon>
        <taxon>Pseudomonadati</taxon>
        <taxon>Pseudomonadota</taxon>
        <taxon>Alphaproteobacteria</taxon>
        <taxon>Rhodobacterales</taxon>
        <taxon>Paracoccaceae</taxon>
        <taxon>Gemmobacter</taxon>
    </lineage>
</organism>
<dbReference type="InterPro" id="IPR036890">
    <property type="entry name" value="HATPase_C_sf"/>
</dbReference>
<dbReference type="GO" id="GO:0005737">
    <property type="term" value="C:cytoplasm"/>
    <property type="evidence" value="ECO:0007669"/>
    <property type="project" value="UniProtKB-ARBA"/>
</dbReference>
<keyword evidence="10 13" id="KW-1133">Transmembrane helix</keyword>
<dbReference type="SUPFAM" id="SSF55874">
    <property type="entry name" value="ATPase domain of HSP90 chaperone/DNA topoisomerase II/histidine kinase"/>
    <property type="match status" value="1"/>
</dbReference>
<dbReference type="FunFam" id="3.40.50.300:FF:000483">
    <property type="entry name" value="Sensor histidine kinase KdpD"/>
    <property type="match status" value="1"/>
</dbReference>
<evidence type="ECO:0000256" key="12">
    <source>
        <dbReference type="ARBA" id="ARBA00023136"/>
    </source>
</evidence>
<dbReference type="PROSITE" id="PS50109">
    <property type="entry name" value="HIS_KIN"/>
    <property type="match status" value="1"/>
</dbReference>
<dbReference type="Gene3D" id="3.40.50.300">
    <property type="entry name" value="P-loop containing nucleotide triphosphate hydrolases"/>
    <property type="match status" value="1"/>
</dbReference>
<evidence type="ECO:0000256" key="2">
    <source>
        <dbReference type="ARBA" id="ARBA00004141"/>
    </source>
</evidence>
<evidence type="ECO:0000256" key="6">
    <source>
        <dbReference type="ARBA" id="ARBA00022692"/>
    </source>
</evidence>
<evidence type="ECO:0000256" key="1">
    <source>
        <dbReference type="ARBA" id="ARBA00000085"/>
    </source>
</evidence>
<dbReference type="GO" id="GO:0005886">
    <property type="term" value="C:plasma membrane"/>
    <property type="evidence" value="ECO:0007669"/>
    <property type="project" value="TreeGrafter"/>
</dbReference>
<dbReference type="PANTHER" id="PTHR45569">
    <property type="entry name" value="SENSOR PROTEIN KDPD"/>
    <property type="match status" value="1"/>
</dbReference>
<gene>
    <name evidence="15" type="ORF">SAMN04488103_1145</name>
</gene>
<dbReference type="SMART" id="SM00387">
    <property type="entry name" value="HATPase_c"/>
    <property type="match status" value="1"/>
</dbReference>
<keyword evidence="12 13" id="KW-0472">Membrane</keyword>
<dbReference type="Pfam" id="PF13493">
    <property type="entry name" value="DUF4118"/>
    <property type="match status" value="1"/>
</dbReference>
<dbReference type="PANTHER" id="PTHR45569:SF1">
    <property type="entry name" value="SENSOR PROTEIN KDPD"/>
    <property type="match status" value="1"/>
</dbReference>
<feature type="transmembrane region" description="Helical" evidence="13">
    <location>
        <begin position="430"/>
        <end position="453"/>
    </location>
</feature>
<dbReference type="Gene3D" id="3.30.565.10">
    <property type="entry name" value="Histidine kinase-like ATPase, C-terminal domain"/>
    <property type="match status" value="1"/>
</dbReference>
<feature type="transmembrane region" description="Helical" evidence="13">
    <location>
        <begin position="374"/>
        <end position="400"/>
    </location>
</feature>
<keyword evidence="8 15" id="KW-0418">Kinase</keyword>
<dbReference type="Pfam" id="PF02702">
    <property type="entry name" value="KdpD"/>
    <property type="match status" value="1"/>
</dbReference>
<dbReference type="SUPFAM" id="SSF55781">
    <property type="entry name" value="GAF domain-like"/>
    <property type="match status" value="1"/>
</dbReference>
<dbReference type="Proteomes" id="UP000198761">
    <property type="component" value="Unassembled WGS sequence"/>
</dbReference>
<dbReference type="InterPro" id="IPR029016">
    <property type="entry name" value="GAF-like_dom_sf"/>
</dbReference>
<sequence length="874" mass="93913">MASPDLTPKRPDPDALLALARADRPGRLKIFLGAAPGVGKTYAMLAAAQRLKAEGHPPVVGLVETHGRKETVALTEGLEILPRRPVAYRGQFLEEFDLDAALARRPALLIVDELAHTNADGSRHPKRWQDVQELLDAGIDVWTALNIQHLESLADVVAQITGVQVRETVPDAILQTAQDVVLVDIPPDELIARLKAGKIYLPQTAARATENFFNRGNLTALRELALRRTADRVEDQMTQILRQKAIEGPWGASERLMVCVGPDGSGEKLVRLAARQAASLNASWIAVSLARPGAPHGPDSLDLAESLGAEVQRLTSTDFAADLLRLARRENVTQILLGQRGRALSRALLALTEDIPVMVVPLGSLPRRLDLSALTAPGLVLDLGLAALVTGLGVAVGTGLDALMELPNLSMVFLLGVLAASALRGARSASLAAGLSFLAYNFFFIEPVHTLTIAKPHELFALLIFLAVALLTGSLTARIRAQVQTAVAQTRAIEAQAGFSRKLAVASTEEDVLWAAVTQVHALMGSTAILLVPEGPDLIARAAWPPDELTDPAERTAARWALEKAEAAGWRTGTLPNIRFRFEPLRTPGRVVGVLGFEPRDPSEPLSPEDETQLSATIEQAALALDRALLVREAVKAAALEENEKIRDALLTSLSHDLRTPLAAILGSVTTLQARGGLAAGQALDLLQTIGQEAGRLNRFVGNLMEMSRIDQGALKMRRDWVDVGDAVRDAVERCGKTHPGRVTRISLAPDLRFIRGDQDLLAQVIFNLADNAHKYADEGEVAIHARNEGDQVVISVTDEGPGIKPVDLERVFEKFYRGGGTDRRKAGTGLGLSICRGLVQAMGGTIEAQSPAIRRRGTRMVVRLPAAELPEEA</sequence>
<dbReference type="PRINTS" id="PR00344">
    <property type="entry name" value="BCTRLSENSOR"/>
</dbReference>
<dbReference type="AlphaFoldDB" id="A0A1H8MNB7"/>
<feature type="transmembrane region" description="Helical" evidence="13">
    <location>
        <begin position="406"/>
        <end position="423"/>
    </location>
</feature>
<keyword evidence="9" id="KW-0067">ATP-binding</keyword>
<dbReference type="InterPro" id="IPR003018">
    <property type="entry name" value="GAF"/>
</dbReference>
<feature type="transmembrane region" description="Helical" evidence="13">
    <location>
        <begin position="459"/>
        <end position="477"/>
    </location>
</feature>
<dbReference type="STRING" id="933059.SAMN04488103_1145"/>
<dbReference type="Gene3D" id="1.10.287.130">
    <property type="match status" value="1"/>
</dbReference>
<comment type="subcellular location">
    <subcellularLocation>
        <location evidence="2">Membrane</location>
        <topology evidence="2">Multi-pass membrane protein</topology>
    </subcellularLocation>
</comment>
<keyword evidence="16" id="KW-1185">Reference proteome</keyword>
<dbReference type="InterPro" id="IPR003661">
    <property type="entry name" value="HisK_dim/P_dom"/>
</dbReference>
<keyword evidence="7" id="KW-0547">Nucleotide-binding</keyword>
<dbReference type="InterPro" id="IPR025201">
    <property type="entry name" value="KdpD_TM"/>
</dbReference>
<evidence type="ECO:0000256" key="13">
    <source>
        <dbReference type="SAM" id="Phobius"/>
    </source>
</evidence>
<dbReference type="InterPro" id="IPR027417">
    <property type="entry name" value="P-loop_NTPase"/>
</dbReference>
<dbReference type="InterPro" id="IPR052023">
    <property type="entry name" value="Histidine_kinase_KdpD"/>
</dbReference>
<keyword evidence="6 13" id="KW-0812">Transmembrane</keyword>
<evidence type="ECO:0000259" key="14">
    <source>
        <dbReference type="PROSITE" id="PS50109"/>
    </source>
</evidence>
<dbReference type="GO" id="GO:0005524">
    <property type="term" value="F:ATP binding"/>
    <property type="evidence" value="ECO:0007669"/>
    <property type="project" value="UniProtKB-KW"/>
</dbReference>
<dbReference type="Pfam" id="PF00512">
    <property type="entry name" value="HisKA"/>
    <property type="match status" value="1"/>
</dbReference>
<dbReference type="Gene3D" id="1.20.120.620">
    <property type="entry name" value="Backbone structure of the membrane domain of e. Coli histidine kinase receptor kdpd"/>
    <property type="match status" value="1"/>
</dbReference>
<dbReference type="InterPro" id="IPR004358">
    <property type="entry name" value="Sig_transdc_His_kin-like_C"/>
</dbReference>
<dbReference type="CDD" id="cd00075">
    <property type="entry name" value="HATPase"/>
    <property type="match status" value="1"/>
</dbReference>
<keyword evidence="5" id="KW-0808">Transferase</keyword>